<reference evidence="1" key="2">
    <citation type="submission" date="2021-04" db="EMBL/GenBank/DDBJ databases">
        <authorList>
            <person name="Gilroy R."/>
        </authorList>
    </citation>
    <scope>NUCLEOTIDE SEQUENCE</scope>
    <source>
        <strain evidence="1">ChiW7-2402</strain>
    </source>
</reference>
<reference evidence="1" key="1">
    <citation type="journal article" date="2021" name="PeerJ">
        <title>Extensive microbial diversity within the chicken gut microbiome revealed by metagenomics and culture.</title>
        <authorList>
            <person name="Gilroy R."/>
            <person name="Ravi A."/>
            <person name="Getino M."/>
            <person name="Pursley I."/>
            <person name="Horton D.L."/>
            <person name="Alikhan N.F."/>
            <person name="Baker D."/>
            <person name="Gharbi K."/>
            <person name="Hall N."/>
            <person name="Watson M."/>
            <person name="Adriaenssens E.M."/>
            <person name="Foster-Nyarko E."/>
            <person name="Jarju S."/>
            <person name="Secka A."/>
            <person name="Antonio M."/>
            <person name="Oren A."/>
            <person name="Chaudhuri R.R."/>
            <person name="La Ragione R."/>
            <person name="Hildebrand F."/>
            <person name="Pallen M.J."/>
        </authorList>
    </citation>
    <scope>NUCLEOTIDE SEQUENCE</scope>
    <source>
        <strain evidence="1">ChiW7-2402</strain>
    </source>
</reference>
<dbReference type="EMBL" id="DXBB01000054">
    <property type="protein sequence ID" value="HIZ72606.1"/>
    <property type="molecule type" value="Genomic_DNA"/>
</dbReference>
<protein>
    <submittedName>
        <fullName evidence="1">Uncharacterized protein</fullName>
    </submittedName>
</protein>
<dbReference type="Proteomes" id="UP000824102">
    <property type="component" value="Unassembled WGS sequence"/>
</dbReference>
<evidence type="ECO:0000313" key="1">
    <source>
        <dbReference type="EMBL" id="HIZ72606.1"/>
    </source>
</evidence>
<accession>A0A9D2JZ40</accession>
<organism evidence="1 2">
    <name type="scientific">Candidatus Gallimonas intestinavium</name>
    <dbReference type="NCBI Taxonomy" id="2838603"/>
    <lineage>
        <taxon>Bacteria</taxon>
        <taxon>Bacillati</taxon>
        <taxon>Bacillota</taxon>
        <taxon>Clostridia</taxon>
        <taxon>Candidatus Gallimonas</taxon>
    </lineage>
</organism>
<gene>
    <name evidence="1" type="ORF">H9964_03390</name>
</gene>
<dbReference type="AlphaFoldDB" id="A0A9D2JZ40"/>
<proteinExistence type="predicted"/>
<sequence>MTVKRITSLYDKNGNKKERLIPIEKYSEIPKASGVEDKTFRKTTSGKPIQEKYLSKTNTRLNKWDMERIRRGKNKPKK</sequence>
<evidence type="ECO:0000313" key="2">
    <source>
        <dbReference type="Proteomes" id="UP000824102"/>
    </source>
</evidence>
<name>A0A9D2JZ40_9FIRM</name>
<comment type="caution">
    <text evidence="1">The sequence shown here is derived from an EMBL/GenBank/DDBJ whole genome shotgun (WGS) entry which is preliminary data.</text>
</comment>